<comment type="caution">
    <text evidence="2">The sequence shown here is derived from an EMBL/GenBank/DDBJ whole genome shotgun (WGS) entry which is preliminary data.</text>
</comment>
<name>A0A9Q1MDE4_9SOLA</name>
<sequence>MQLHKEAVTEMMSIAVWCLQGDSTKRPSMSLVVKVLEGFVTVETNLNYNFTDLPEVGARNQTREATISSILPSVLSGPSDHNSSKASRSNSSSATLDNNISPDSASILDLGQLTLLEHVLSSACALAAQQLVMRRW</sequence>
<evidence type="ECO:0000256" key="1">
    <source>
        <dbReference type="SAM" id="MobiDB-lite"/>
    </source>
</evidence>
<dbReference type="OrthoDB" id="4062651at2759"/>
<gene>
    <name evidence="2" type="ORF">K7X08_003201</name>
</gene>
<feature type="region of interest" description="Disordered" evidence="1">
    <location>
        <begin position="72"/>
        <end position="97"/>
    </location>
</feature>
<evidence type="ECO:0000313" key="2">
    <source>
        <dbReference type="EMBL" id="KAJ8557576.1"/>
    </source>
</evidence>
<dbReference type="AlphaFoldDB" id="A0A9Q1MDE4"/>
<evidence type="ECO:0000313" key="3">
    <source>
        <dbReference type="Proteomes" id="UP001152561"/>
    </source>
</evidence>
<accession>A0A9Q1MDE4</accession>
<dbReference type="Proteomes" id="UP001152561">
    <property type="component" value="Unassembled WGS sequence"/>
</dbReference>
<dbReference type="EMBL" id="JAJAGQ010000007">
    <property type="protein sequence ID" value="KAJ8557576.1"/>
    <property type="molecule type" value="Genomic_DNA"/>
</dbReference>
<keyword evidence="3" id="KW-1185">Reference proteome</keyword>
<protein>
    <submittedName>
        <fullName evidence="2">Uncharacterized protein</fullName>
    </submittedName>
</protein>
<feature type="compositionally biased region" description="Low complexity" evidence="1">
    <location>
        <begin position="79"/>
        <end position="93"/>
    </location>
</feature>
<proteinExistence type="predicted"/>
<organism evidence="2 3">
    <name type="scientific">Anisodus acutangulus</name>
    <dbReference type="NCBI Taxonomy" id="402998"/>
    <lineage>
        <taxon>Eukaryota</taxon>
        <taxon>Viridiplantae</taxon>
        <taxon>Streptophyta</taxon>
        <taxon>Embryophyta</taxon>
        <taxon>Tracheophyta</taxon>
        <taxon>Spermatophyta</taxon>
        <taxon>Magnoliopsida</taxon>
        <taxon>eudicotyledons</taxon>
        <taxon>Gunneridae</taxon>
        <taxon>Pentapetalae</taxon>
        <taxon>asterids</taxon>
        <taxon>lamiids</taxon>
        <taxon>Solanales</taxon>
        <taxon>Solanaceae</taxon>
        <taxon>Solanoideae</taxon>
        <taxon>Hyoscyameae</taxon>
        <taxon>Anisodus</taxon>
    </lineage>
</organism>
<reference evidence="3" key="1">
    <citation type="journal article" date="2023" name="Proc. Natl. Acad. Sci. U.S.A.">
        <title>Genomic and structural basis for evolution of tropane alkaloid biosynthesis.</title>
        <authorList>
            <person name="Wanga Y.-J."/>
            <person name="Taina T."/>
            <person name="Yua J.-Y."/>
            <person name="Lia J."/>
            <person name="Xua B."/>
            <person name="Chenc J."/>
            <person name="D'Auriad J.C."/>
            <person name="Huanga J.-P."/>
            <person name="Huanga S.-X."/>
        </authorList>
    </citation>
    <scope>NUCLEOTIDE SEQUENCE [LARGE SCALE GENOMIC DNA]</scope>
    <source>
        <strain evidence="3">cv. KIB-2019</strain>
    </source>
</reference>